<dbReference type="PANTHER" id="PTHR46553:SF3">
    <property type="entry name" value="ADENINE NUCLEOTIDE ALPHA HYDROLASES-LIKE SUPERFAMILY PROTEIN"/>
    <property type="match status" value="1"/>
</dbReference>
<accession>A0ABQ4G3L8</accession>
<reference evidence="3 4" key="1">
    <citation type="submission" date="2021-01" db="EMBL/GenBank/DDBJ databases">
        <title>Whole genome shotgun sequence of Microbispora corallina NBRC 16416.</title>
        <authorList>
            <person name="Komaki H."/>
            <person name="Tamura T."/>
        </authorList>
    </citation>
    <scope>NUCLEOTIDE SEQUENCE [LARGE SCALE GENOMIC DNA]</scope>
    <source>
        <strain evidence="3 4">NBRC 16416</strain>
    </source>
</reference>
<keyword evidence="4" id="KW-1185">Reference proteome</keyword>
<feature type="domain" description="UspA" evidence="2">
    <location>
        <begin position="170"/>
        <end position="301"/>
    </location>
</feature>
<dbReference type="InterPro" id="IPR006016">
    <property type="entry name" value="UspA"/>
</dbReference>
<name>A0ABQ4G3L8_9ACTN</name>
<feature type="domain" description="UspA" evidence="2">
    <location>
        <begin position="25"/>
        <end position="155"/>
    </location>
</feature>
<comment type="caution">
    <text evidence="3">The sequence shown here is derived from an EMBL/GenBank/DDBJ whole genome shotgun (WGS) entry which is preliminary data.</text>
</comment>
<sequence>MGLAALPDLAAAAQHEGMEPNGPGIVAGYDGSDFAMQALDWAMDEAEFRGVPITVCHAWSSPYGEGEEEARASLRHAAEHVLWHGAECVRQCTSGVGVREDLYEGPAGERLVELSAGADLVVVGTRAPAGLARRVLGSVAGHVVAHAVCPVIVVRGAGALPHRASPGPVVVGVGGGDPHVIEFAFREAAVRALPLVAVQAWSLPTAVWGAGMAPLVMSEAPGAEATGALEAAVEPCRRRFPQVEVRLDLVEGPARDVLVRAAAGATLLVVGATRSPGLLGRLGSVTRPVLGSALCPVAVVHP</sequence>
<gene>
    <name evidence="3" type="ORF">Mco01_46780</name>
</gene>
<dbReference type="CDD" id="cd00293">
    <property type="entry name" value="USP-like"/>
    <property type="match status" value="1"/>
</dbReference>
<evidence type="ECO:0000259" key="2">
    <source>
        <dbReference type="Pfam" id="PF00582"/>
    </source>
</evidence>
<dbReference type="InterPro" id="IPR014729">
    <property type="entry name" value="Rossmann-like_a/b/a_fold"/>
</dbReference>
<proteinExistence type="inferred from homology"/>
<protein>
    <submittedName>
        <fullName evidence="3">Universal stress protein</fullName>
    </submittedName>
</protein>
<dbReference type="PRINTS" id="PR01438">
    <property type="entry name" value="UNVRSLSTRESS"/>
</dbReference>
<dbReference type="PANTHER" id="PTHR46553">
    <property type="entry name" value="ADENINE NUCLEOTIDE ALPHA HYDROLASES-LIKE SUPERFAMILY PROTEIN"/>
    <property type="match status" value="1"/>
</dbReference>
<dbReference type="Proteomes" id="UP000603904">
    <property type="component" value="Unassembled WGS sequence"/>
</dbReference>
<comment type="similarity">
    <text evidence="1">Belongs to the universal stress protein A family.</text>
</comment>
<dbReference type="EMBL" id="BOOC01000023">
    <property type="protein sequence ID" value="GIH41678.1"/>
    <property type="molecule type" value="Genomic_DNA"/>
</dbReference>
<evidence type="ECO:0000313" key="3">
    <source>
        <dbReference type="EMBL" id="GIH41678.1"/>
    </source>
</evidence>
<dbReference type="InterPro" id="IPR006015">
    <property type="entry name" value="Universal_stress_UspA"/>
</dbReference>
<organism evidence="3 4">
    <name type="scientific">Microbispora corallina</name>
    <dbReference type="NCBI Taxonomy" id="83302"/>
    <lineage>
        <taxon>Bacteria</taxon>
        <taxon>Bacillati</taxon>
        <taxon>Actinomycetota</taxon>
        <taxon>Actinomycetes</taxon>
        <taxon>Streptosporangiales</taxon>
        <taxon>Streptosporangiaceae</taxon>
        <taxon>Microbispora</taxon>
    </lineage>
</organism>
<dbReference type="Gene3D" id="3.40.50.620">
    <property type="entry name" value="HUPs"/>
    <property type="match status" value="2"/>
</dbReference>
<dbReference type="Pfam" id="PF00582">
    <property type="entry name" value="Usp"/>
    <property type="match status" value="2"/>
</dbReference>
<dbReference type="SUPFAM" id="SSF52402">
    <property type="entry name" value="Adenine nucleotide alpha hydrolases-like"/>
    <property type="match status" value="2"/>
</dbReference>
<evidence type="ECO:0000313" key="4">
    <source>
        <dbReference type="Proteomes" id="UP000603904"/>
    </source>
</evidence>
<evidence type="ECO:0000256" key="1">
    <source>
        <dbReference type="ARBA" id="ARBA00008791"/>
    </source>
</evidence>